<proteinExistence type="predicted"/>
<dbReference type="Pfam" id="PF04827">
    <property type="entry name" value="Plant_tran"/>
    <property type="match status" value="1"/>
</dbReference>
<keyword evidence="2" id="KW-1185">Reference proteome</keyword>
<dbReference type="AlphaFoldDB" id="A0AAD8QC78"/>
<dbReference type="EMBL" id="JAUUTY010000577">
    <property type="protein sequence ID" value="KAK1599872.1"/>
    <property type="molecule type" value="Genomic_DNA"/>
</dbReference>
<dbReference type="PANTHER" id="PTHR47150:SF6">
    <property type="entry name" value="OS01G0872900 PROTEIN"/>
    <property type="match status" value="1"/>
</dbReference>
<evidence type="ECO:0000313" key="1">
    <source>
        <dbReference type="EMBL" id="KAK1599872.1"/>
    </source>
</evidence>
<gene>
    <name evidence="1" type="ORF">QYE76_018452</name>
</gene>
<dbReference type="InterPro" id="IPR006912">
    <property type="entry name" value="Harbinger_derived_prot"/>
</dbReference>
<comment type="caution">
    <text evidence="1">The sequence shown here is derived from an EMBL/GenBank/DDBJ whole genome shotgun (WGS) entry which is preliminary data.</text>
</comment>
<evidence type="ECO:0008006" key="3">
    <source>
        <dbReference type="Google" id="ProtNLM"/>
    </source>
</evidence>
<evidence type="ECO:0000313" key="2">
    <source>
        <dbReference type="Proteomes" id="UP001231189"/>
    </source>
</evidence>
<accession>A0AAD8QC78</accession>
<dbReference type="PANTHER" id="PTHR47150">
    <property type="entry name" value="OS12G0169200 PROTEIN"/>
    <property type="match status" value="1"/>
</dbReference>
<organism evidence="1 2">
    <name type="scientific">Lolium multiflorum</name>
    <name type="common">Italian ryegrass</name>
    <name type="synonym">Lolium perenne subsp. multiflorum</name>
    <dbReference type="NCBI Taxonomy" id="4521"/>
    <lineage>
        <taxon>Eukaryota</taxon>
        <taxon>Viridiplantae</taxon>
        <taxon>Streptophyta</taxon>
        <taxon>Embryophyta</taxon>
        <taxon>Tracheophyta</taxon>
        <taxon>Spermatophyta</taxon>
        <taxon>Magnoliopsida</taxon>
        <taxon>Liliopsida</taxon>
        <taxon>Poales</taxon>
        <taxon>Poaceae</taxon>
        <taxon>BOP clade</taxon>
        <taxon>Pooideae</taxon>
        <taxon>Poodae</taxon>
        <taxon>Poeae</taxon>
        <taxon>Poeae Chloroplast Group 2 (Poeae type)</taxon>
        <taxon>Loliodinae</taxon>
        <taxon>Loliinae</taxon>
        <taxon>Lolium</taxon>
    </lineage>
</organism>
<name>A0AAD8QC78_LOLMU</name>
<reference evidence="1" key="1">
    <citation type="submission" date="2023-07" db="EMBL/GenBank/DDBJ databases">
        <title>A chromosome-level genome assembly of Lolium multiflorum.</title>
        <authorList>
            <person name="Chen Y."/>
            <person name="Copetti D."/>
            <person name="Kolliker R."/>
            <person name="Studer B."/>
        </authorList>
    </citation>
    <scope>NUCLEOTIDE SEQUENCE</scope>
    <source>
        <strain evidence="1">02402/16</strain>
        <tissue evidence="1">Leaf</tissue>
    </source>
</reference>
<sequence length="186" mass="20844">MENYSLLMGDSGVDEDGGGVDGDAFRGTSPACRNRDSCPPSGFAMAAARKEMYKGRKKGCIVILEAVATHDLWIWHSFFGMPGSNNDINVLQCSSIFSKLVEGHAPPVDFVINGWHYNNGYYLADGIYLKWATFVKIISSPDLRKEAEFVKEQEGCRKNIERAFGVLQQRFAVLWFPAMTWSKDQM</sequence>
<protein>
    <recommendedName>
        <fullName evidence="3">Protein ALP1-like</fullName>
    </recommendedName>
</protein>
<dbReference type="Proteomes" id="UP001231189">
    <property type="component" value="Unassembled WGS sequence"/>
</dbReference>